<dbReference type="GO" id="GO:0071916">
    <property type="term" value="F:dipeptide transmembrane transporter activity"/>
    <property type="evidence" value="ECO:0007669"/>
    <property type="project" value="TreeGrafter"/>
</dbReference>
<gene>
    <name evidence="9" type="ORF">UFOPK2001_00458</name>
</gene>
<feature type="domain" description="ABC transmembrane type-1" evidence="8">
    <location>
        <begin position="95"/>
        <end position="303"/>
    </location>
</feature>
<name>A0A6J6J030_9ZZZZ</name>
<comment type="subcellular location">
    <subcellularLocation>
        <location evidence="1">Cell membrane</location>
        <topology evidence="1">Multi-pass membrane protein</topology>
    </subcellularLocation>
</comment>
<feature type="transmembrane region" description="Helical" evidence="7">
    <location>
        <begin position="176"/>
        <end position="196"/>
    </location>
</feature>
<evidence type="ECO:0000256" key="1">
    <source>
        <dbReference type="ARBA" id="ARBA00004651"/>
    </source>
</evidence>
<dbReference type="AlphaFoldDB" id="A0A6J6J030"/>
<feature type="transmembrane region" description="Helical" evidence="7">
    <location>
        <begin position="12"/>
        <end position="31"/>
    </location>
</feature>
<keyword evidence="3" id="KW-1003">Cell membrane</keyword>
<dbReference type="PANTHER" id="PTHR43163:SF6">
    <property type="entry name" value="DIPEPTIDE TRANSPORT SYSTEM PERMEASE PROTEIN DPPB-RELATED"/>
    <property type="match status" value="1"/>
</dbReference>
<protein>
    <submittedName>
        <fullName evidence="9">Unannotated protein</fullName>
    </submittedName>
</protein>
<dbReference type="GO" id="GO:0005886">
    <property type="term" value="C:plasma membrane"/>
    <property type="evidence" value="ECO:0007669"/>
    <property type="project" value="UniProtKB-SubCell"/>
</dbReference>
<dbReference type="PANTHER" id="PTHR43163">
    <property type="entry name" value="DIPEPTIDE TRANSPORT SYSTEM PERMEASE PROTEIN DPPB-RELATED"/>
    <property type="match status" value="1"/>
</dbReference>
<evidence type="ECO:0000256" key="2">
    <source>
        <dbReference type="ARBA" id="ARBA00022448"/>
    </source>
</evidence>
<dbReference type="Pfam" id="PF19300">
    <property type="entry name" value="BPD_transp_1_N"/>
    <property type="match status" value="1"/>
</dbReference>
<organism evidence="9">
    <name type="scientific">freshwater metagenome</name>
    <dbReference type="NCBI Taxonomy" id="449393"/>
    <lineage>
        <taxon>unclassified sequences</taxon>
        <taxon>metagenomes</taxon>
        <taxon>ecological metagenomes</taxon>
    </lineage>
</organism>
<dbReference type="InterPro" id="IPR000515">
    <property type="entry name" value="MetI-like"/>
</dbReference>
<evidence type="ECO:0000256" key="5">
    <source>
        <dbReference type="ARBA" id="ARBA00022989"/>
    </source>
</evidence>
<evidence type="ECO:0000259" key="8">
    <source>
        <dbReference type="PROSITE" id="PS50928"/>
    </source>
</evidence>
<accession>A0A6J6J030</accession>
<feature type="transmembrane region" description="Helical" evidence="7">
    <location>
        <begin position="237"/>
        <end position="260"/>
    </location>
</feature>
<dbReference type="InterPro" id="IPR045621">
    <property type="entry name" value="BPD_transp_1_N"/>
</dbReference>
<evidence type="ECO:0000313" key="9">
    <source>
        <dbReference type="EMBL" id="CAB4630035.1"/>
    </source>
</evidence>
<feature type="transmembrane region" description="Helical" evidence="7">
    <location>
        <begin position="133"/>
        <end position="156"/>
    </location>
</feature>
<dbReference type="CDD" id="cd06261">
    <property type="entry name" value="TM_PBP2"/>
    <property type="match status" value="1"/>
</dbReference>
<keyword evidence="6 7" id="KW-0472">Membrane</keyword>
<evidence type="ECO:0000256" key="4">
    <source>
        <dbReference type="ARBA" id="ARBA00022692"/>
    </source>
</evidence>
<evidence type="ECO:0000256" key="7">
    <source>
        <dbReference type="SAM" id="Phobius"/>
    </source>
</evidence>
<evidence type="ECO:0000256" key="3">
    <source>
        <dbReference type="ARBA" id="ARBA00022475"/>
    </source>
</evidence>
<evidence type="ECO:0000256" key="6">
    <source>
        <dbReference type="ARBA" id="ARBA00023136"/>
    </source>
</evidence>
<feature type="transmembrane region" description="Helical" evidence="7">
    <location>
        <begin position="280"/>
        <end position="302"/>
    </location>
</feature>
<keyword evidence="5 7" id="KW-1133">Transmembrane helix</keyword>
<dbReference type="PROSITE" id="PS50928">
    <property type="entry name" value="ABC_TM1"/>
    <property type="match status" value="1"/>
</dbReference>
<sequence>MIAFIARRFGSGAFLLLIISTIAYFLMFFSATNVAMNILGEDATSEAILAKQRELGLDQPLLERYWAWLTNAITGDFGISWFTNEDIVKTILARLPITMTLVIGAILIAAVLATILGMTAAVKGGAIDRLVQFLAVAGFAVPNFVVAIFLVTLFAINWALLPATGWVPLQEDPTQWFLSLVLPTSALVLATVASAAQQIRSAIKAVLEKDWVRTLTSRGIPRREILFKHVLRSAAPAGLTVLSLQFVGMLGGAVIIESIFALPGLGSLAVESTSKGDTPVVMGVVVFTVVIVILVNLVVDLVNGWLNPKVRV</sequence>
<keyword evidence="2" id="KW-0813">Transport</keyword>
<dbReference type="SUPFAM" id="SSF161098">
    <property type="entry name" value="MetI-like"/>
    <property type="match status" value="1"/>
</dbReference>
<feature type="transmembrane region" description="Helical" evidence="7">
    <location>
        <begin position="97"/>
        <end position="121"/>
    </location>
</feature>
<keyword evidence="4 7" id="KW-0812">Transmembrane</keyword>
<dbReference type="EMBL" id="CAEZVN010000029">
    <property type="protein sequence ID" value="CAB4630035.1"/>
    <property type="molecule type" value="Genomic_DNA"/>
</dbReference>
<reference evidence="9" key="1">
    <citation type="submission" date="2020-05" db="EMBL/GenBank/DDBJ databases">
        <authorList>
            <person name="Chiriac C."/>
            <person name="Salcher M."/>
            <person name="Ghai R."/>
            <person name="Kavagutti S V."/>
        </authorList>
    </citation>
    <scope>NUCLEOTIDE SEQUENCE</scope>
</reference>
<dbReference type="InterPro" id="IPR035906">
    <property type="entry name" value="MetI-like_sf"/>
</dbReference>
<proteinExistence type="predicted"/>
<dbReference type="Pfam" id="PF00528">
    <property type="entry name" value="BPD_transp_1"/>
    <property type="match status" value="1"/>
</dbReference>
<dbReference type="Gene3D" id="1.10.3720.10">
    <property type="entry name" value="MetI-like"/>
    <property type="match status" value="1"/>
</dbReference>